<proteinExistence type="predicted"/>
<dbReference type="Proteomes" id="UP001168821">
    <property type="component" value="Unassembled WGS sequence"/>
</dbReference>
<dbReference type="EMBL" id="JALNTZ010000003">
    <property type="protein sequence ID" value="KAJ3657340.1"/>
    <property type="molecule type" value="Genomic_DNA"/>
</dbReference>
<gene>
    <name evidence="2" type="ORF">Zmor_000695</name>
    <name evidence="1" type="ORF">Zmor_009150</name>
</gene>
<reference evidence="2" key="1">
    <citation type="journal article" date="2023" name="G3 (Bethesda)">
        <title>Whole genome assemblies of Zophobas morio and Tenebrio molitor.</title>
        <authorList>
            <person name="Kaur S."/>
            <person name="Stinson S.A."/>
            <person name="diCenzo G.C."/>
        </authorList>
    </citation>
    <scope>NUCLEOTIDE SEQUENCE</scope>
    <source>
        <strain evidence="2">QUZm001</strain>
    </source>
</reference>
<accession>A0AA38J573</accession>
<keyword evidence="3" id="KW-1185">Reference proteome</keyword>
<name>A0AA38J573_9CUCU</name>
<evidence type="ECO:0000313" key="2">
    <source>
        <dbReference type="EMBL" id="KAJ3665187.1"/>
    </source>
</evidence>
<sequence>MQHISSQSFVFPASPIYRCRFPCATKSHYTNLTKEFYLKEVSKPETLKPSELDRTIRERRFSEFVAVGKRRLATTSLEVLSNVPFVRSLGLLYEESFQHTPINCGNVSPDANPIKGYAPRICRLAGTEFKDRN</sequence>
<organism evidence="2 3">
    <name type="scientific">Zophobas morio</name>
    <dbReference type="NCBI Taxonomy" id="2755281"/>
    <lineage>
        <taxon>Eukaryota</taxon>
        <taxon>Metazoa</taxon>
        <taxon>Ecdysozoa</taxon>
        <taxon>Arthropoda</taxon>
        <taxon>Hexapoda</taxon>
        <taxon>Insecta</taxon>
        <taxon>Pterygota</taxon>
        <taxon>Neoptera</taxon>
        <taxon>Endopterygota</taxon>
        <taxon>Coleoptera</taxon>
        <taxon>Polyphaga</taxon>
        <taxon>Cucujiformia</taxon>
        <taxon>Tenebrionidae</taxon>
        <taxon>Zophobas</taxon>
    </lineage>
</organism>
<evidence type="ECO:0000313" key="1">
    <source>
        <dbReference type="EMBL" id="KAJ3657340.1"/>
    </source>
</evidence>
<protein>
    <submittedName>
        <fullName evidence="2">Uncharacterized protein</fullName>
    </submittedName>
</protein>
<dbReference type="EMBL" id="JALNTZ010000001">
    <property type="protein sequence ID" value="KAJ3665187.1"/>
    <property type="molecule type" value="Genomic_DNA"/>
</dbReference>
<comment type="caution">
    <text evidence="2">The sequence shown here is derived from an EMBL/GenBank/DDBJ whole genome shotgun (WGS) entry which is preliminary data.</text>
</comment>
<dbReference type="AlphaFoldDB" id="A0AA38J573"/>
<evidence type="ECO:0000313" key="3">
    <source>
        <dbReference type="Proteomes" id="UP001168821"/>
    </source>
</evidence>